<evidence type="ECO:0000313" key="4">
    <source>
        <dbReference type="Proteomes" id="UP000235388"/>
    </source>
</evidence>
<feature type="region of interest" description="Disordered" evidence="1">
    <location>
        <begin position="240"/>
        <end position="262"/>
    </location>
</feature>
<evidence type="ECO:0000313" key="3">
    <source>
        <dbReference type="EMBL" id="PLW41383.1"/>
    </source>
</evidence>
<sequence length="858" mass="96571">MVRAKPAFQGWAENHLAAANLHSSQGGLEDVVGQAALMSRKRPPEDQPVLHQPVLHQLVSSGFSNHWTDYGLSGDFQEANPGHGMMPDVAKRQRTVQDGYGADYFPEFQDSDALSLTGPTHQPMFLPTQSKDHEFEEFASFPSVSASHDPLLPYPSHDAPYHGSLDVPREHSNFLSQETMFQSMSSHQAQTPDNHHNHSQLLADLLSSGLLEYDDLPWPSLSYDDNQAHPSLPVPESIAGINQGHGLQESSPFLKHSYDSQDASQPLAQNQIYSHQPFDCHMYQIHDQDSTDHVPSSPRLMTLARSTANSVDDLLTLNHGASSRETTNEAQFNVKQVAHILNQSAEDDSGRDKPVHESMSLDVRLSLQELTFPRRAISKKALGALAKQFRDAVSGNFDPKFGRVKLRSHPLADLFPVYVFKLPHSGQYQIRVASDPTRHTGARGKPRENIAPKLSEQFTHLIKWLLLINTACYRKLNPTDQAMSHAELNSNNALKEWLFKETFKPERGLPVLGTVESQPFRALEATKFKEPFGPTQQELLTFLSSPNSNGAKEATPTAVSIIILHFKHTNPKALDQLGRTPVDFYPLVKDATGPRAVKIGSPSTDDPDGEKLGDFQIRTLKVFPKVLMPGVPRISAQYNSDVKRGISEAEFLREFQQIVYSKDRPITQGQKFDFDPTDSSLSIVMADRDNKGRKCALIWILNVLNKKNLRKEYLVGKLKVLLAHMNGCYSHLVEYMMTKHITVGKEDMDQNAFFTWLHKVVLYPGDRKVPLIGRFVLDDEKKKDPSFSFSDFNEAQIFLLKFISDTSSYSKNFHVALSLIGYWLKHERNPVYTKLFQNDEQYWKVLLNLLVSNLNGLL</sequence>
<name>A0A2N5UUE9_9BASI</name>
<evidence type="ECO:0000313" key="2">
    <source>
        <dbReference type="EMBL" id="PLW06083.1"/>
    </source>
</evidence>
<protein>
    <submittedName>
        <fullName evidence="3">Uncharacterized protein</fullName>
    </submittedName>
</protein>
<dbReference type="EMBL" id="PGCI01000090">
    <property type="protein sequence ID" value="PLW41383.1"/>
    <property type="molecule type" value="Genomic_DNA"/>
</dbReference>
<keyword evidence="4" id="KW-1185">Reference proteome</keyword>
<organism evidence="3 5">
    <name type="scientific">Puccinia coronata f. sp. avenae</name>
    <dbReference type="NCBI Taxonomy" id="200324"/>
    <lineage>
        <taxon>Eukaryota</taxon>
        <taxon>Fungi</taxon>
        <taxon>Dikarya</taxon>
        <taxon>Basidiomycota</taxon>
        <taxon>Pucciniomycotina</taxon>
        <taxon>Pucciniomycetes</taxon>
        <taxon>Pucciniales</taxon>
        <taxon>Pucciniaceae</taxon>
        <taxon>Puccinia</taxon>
    </lineage>
</organism>
<dbReference type="Proteomes" id="UP000235388">
    <property type="component" value="Unassembled WGS sequence"/>
</dbReference>
<dbReference type="EMBL" id="PGCJ01001354">
    <property type="protein sequence ID" value="PLW06083.1"/>
    <property type="molecule type" value="Genomic_DNA"/>
</dbReference>
<reference evidence="4 5" key="1">
    <citation type="submission" date="2017-11" db="EMBL/GenBank/DDBJ databases">
        <title>De novo assembly and phasing of dikaryotic genomes from two isolates of Puccinia coronata f. sp. avenae, the causal agent of oat crown rust.</title>
        <authorList>
            <person name="Miller M.E."/>
            <person name="Zhang Y."/>
            <person name="Omidvar V."/>
            <person name="Sperschneider J."/>
            <person name="Schwessinger B."/>
            <person name="Raley C."/>
            <person name="Palmer J.M."/>
            <person name="Garnica D."/>
            <person name="Upadhyaya N."/>
            <person name="Rathjen J."/>
            <person name="Taylor J.M."/>
            <person name="Park R.F."/>
            <person name="Dodds P.N."/>
            <person name="Hirsch C.D."/>
            <person name="Kianian S.F."/>
            <person name="Figueroa M."/>
        </authorList>
    </citation>
    <scope>NUCLEOTIDE SEQUENCE [LARGE SCALE GENOMIC DNA]</scope>
    <source>
        <strain evidence="2">12NC29</strain>
        <strain evidence="3">12SD80</strain>
    </source>
</reference>
<dbReference type="AlphaFoldDB" id="A0A2N5UUE9"/>
<comment type="caution">
    <text evidence="3">The sequence shown here is derived from an EMBL/GenBank/DDBJ whole genome shotgun (WGS) entry which is preliminary data.</text>
</comment>
<gene>
    <name evidence="2" type="ORF">PCANC_28118</name>
    <name evidence="3" type="ORF">PCASD_08913</name>
</gene>
<dbReference type="OrthoDB" id="2495444at2759"/>
<accession>A0A2N5UUE9</accession>
<evidence type="ECO:0000256" key="1">
    <source>
        <dbReference type="SAM" id="MobiDB-lite"/>
    </source>
</evidence>
<dbReference type="Proteomes" id="UP000235392">
    <property type="component" value="Unassembled WGS sequence"/>
</dbReference>
<evidence type="ECO:0000313" key="5">
    <source>
        <dbReference type="Proteomes" id="UP000235392"/>
    </source>
</evidence>
<proteinExistence type="predicted"/>